<protein>
    <submittedName>
        <fullName evidence="2">Type I toxin-antitoxin system SymE family toxin</fullName>
    </submittedName>
</protein>
<evidence type="ECO:0000313" key="2">
    <source>
        <dbReference type="EMBL" id="MST82966.1"/>
    </source>
</evidence>
<dbReference type="EMBL" id="VUMV01000011">
    <property type="protein sequence ID" value="MST82966.1"/>
    <property type="molecule type" value="Genomic_DNA"/>
</dbReference>
<dbReference type="Proteomes" id="UP000466864">
    <property type="component" value="Unassembled WGS sequence"/>
</dbReference>
<proteinExistence type="predicted"/>
<evidence type="ECO:0000259" key="1">
    <source>
        <dbReference type="Pfam" id="PF08845"/>
    </source>
</evidence>
<reference evidence="2 3" key="1">
    <citation type="submission" date="2019-08" db="EMBL/GenBank/DDBJ databases">
        <title>In-depth cultivation of the pig gut microbiome towards novel bacterial diversity and tailored functional studies.</title>
        <authorList>
            <person name="Wylensek D."/>
            <person name="Hitch T.C.A."/>
            <person name="Clavel T."/>
        </authorList>
    </citation>
    <scope>NUCLEOTIDE SEQUENCE [LARGE SCALE GENOMIC DNA]</scope>
    <source>
        <strain evidence="2 3">Oil+RF-744-WCA-WT-13</strain>
    </source>
</reference>
<feature type="domain" description="Toxin SymE-like" evidence="1">
    <location>
        <begin position="22"/>
        <end position="59"/>
    </location>
</feature>
<gene>
    <name evidence="2" type="ORF">FYJ60_11710</name>
</gene>
<name>A0A7X2PA37_9FIRM</name>
<dbReference type="AlphaFoldDB" id="A0A7X2PA37"/>
<evidence type="ECO:0000313" key="3">
    <source>
        <dbReference type="Proteomes" id="UP000466864"/>
    </source>
</evidence>
<keyword evidence="3" id="KW-1185">Reference proteome</keyword>
<dbReference type="InterPro" id="IPR014944">
    <property type="entry name" value="Toxin_SymE-like"/>
</dbReference>
<comment type="caution">
    <text evidence="2">The sequence shown here is derived from an EMBL/GenBank/DDBJ whole genome shotgun (WGS) entry which is preliminary data.</text>
</comment>
<dbReference type="Pfam" id="PF08845">
    <property type="entry name" value="SymE_toxin"/>
    <property type="match status" value="1"/>
</dbReference>
<organism evidence="2 3">
    <name type="scientific">Bilifractor porci</name>
    <dbReference type="NCBI Taxonomy" id="2606636"/>
    <lineage>
        <taxon>Bacteria</taxon>
        <taxon>Bacillati</taxon>
        <taxon>Bacillota</taxon>
        <taxon>Clostridia</taxon>
        <taxon>Lachnospirales</taxon>
        <taxon>Lachnospiraceae</taxon>
        <taxon>Bilifractor</taxon>
    </lineage>
</organism>
<dbReference type="GO" id="GO:0003723">
    <property type="term" value="F:RNA binding"/>
    <property type="evidence" value="ECO:0007669"/>
    <property type="project" value="InterPro"/>
</dbReference>
<dbReference type="GO" id="GO:0016070">
    <property type="term" value="P:RNA metabolic process"/>
    <property type="evidence" value="ECO:0007669"/>
    <property type="project" value="InterPro"/>
</dbReference>
<sequence length="70" mass="7683">MEGTPMKDKILKIYRSPGWTVTSEVPVLHMQGKWLEQLGFHAGDHYKITVSNGGLVITPISGTNTNTQAT</sequence>
<dbReference type="GO" id="GO:0005737">
    <property type="term" value="C:cytoplasm"/>
    <property type="evidence" value="ECO:0007669"/>
    <property type="project" value="InterPro"/>
</dbReference>
<dbReference type="GO" id="GO:0016788">
    <property type="term" value="F:hydrolase activity, acting on ester bonds"/>
    <property type="evidence" value="ECO:0007669"/>
    <property type="project" value="InterPro"/>
</dbReference>
<accession>A0A7X2PA37</accession>